<sequence length="419" mass="43659">MPGAPGFARDPGKAGRHRSPDTDPMELSWPLAAEPASLVRWRGAILSPMLFRHAAVLTALVLAGCGGGTEQNGSGVKTAVTGVDPRAYVTSFITEDVEACFRSEQMEQPVLEAKGAPSGSRAAPVRVVVAVDGSGSMAGRLGGQTKLDLARRAALAFVDGLPDTVQTSLLVFGQQGSNSEAGKARSCAGVDMLAPMSTDRARLVDGVGKLKAVGWTPLALALERAEALLQASSVAGEQIIYVVSDGEETCGGDPVAVARRINTGKSRAIVNVIGFGLPSGEAAALKAVADAGGGSFVNVANQADYDRTMAQVREANRTARNMASLSNSASRNSLKASAASTRASLCVSDIVASESRRMSDDIADRDKRGMPYPRAGEALRLQQERHRALLQRSQAFSRASLDSAAAARERMEKADAAAR</sequence>
<organism evidence="3 4">
    <name type="scientific">Sphingomonas rustica</name>
    <dbReference type="NCBI Taxonomy" id="3103142"/>
    <lineage>
        <taxon>Bacteria</taxon>
        <taxon>Pseudomonadati</taxon>
        <taxon>Pseudomonadota</taxon>
        <taxon>Alphaproteobacteria</taxon>
        <taxon>Sphingomonadales</taxon>
        <taxon>Sphingomonadaceae</taxon>
        <taxon>Sphingomonas</taxon>
    </lineage>
</organism>
<dbReference type="SUPFAM" id="SSF53300">
    <property type="entry name" value="vWA-like"/>
    <property type="match status" value="1"/>
</dbReference>
<accession>A0ABV0B565</accession>
<feature type="region of interest" description="Disordered" evidence="1">
    <location>
        <begin position="396"/>
        <end position="419"/>
    </location>
</feature>
<protein>
    <submittedName>
        <fullName evidence="3">VWA domain-containing protein</fullName>
    </submittedName>
</protein>
<dbReference type="Pfam" id="PF13519">
    <property type="entry name" value="VWA_2"/>
    <property type="match status" value="1"/>
</dbReference>
<name>A0ABV0B565_9SPHN</name>
<keyword evidence="4" id="KW-1185">Reference proteome</keyword>
<feature type="compositionally biased region" description="Basic and acidic residues" evidence="1">
    <location>
        <begin position="407"/>
        <end position="419"/>
    </location>
</feature>
<dbReference type="Gene3D" id="3.40.50.410">
    <property type="entry name" value="von Willebrand factor, type A domain"/>
    <property type="match status" value="1"/>
</dbReference>
<evidence type="ECO:0000259" key="2">
    <source>
        <dbReference type="PROSITE" id="PS50234"/>
    </source>
</evidence>
<evidence type="ECO:0000313" key="3">
    <source>
        <dbReference type="EMBL" id="MEN3746347.1"/>
    </source>
</evidence>
<evidence type="ECO:0000256" key="1">
    <source>
        <dbReference type="SAM" id="MobiDB-lite"/>
    </source>
</evidence>
<dbReference type="InterPro" id="IPR036465">
    <property type="entry name" value="vWFA_dom_sf"/>
</dbReference>
<proteinExistence type="predicted"/>
<comment type="caution">
    <text evidence="3">The sequence shown here is derived from an EMBL/GenBank/DDBJ whole genome shotgun (WGS) entry which is preliminary data.</text>
</comment>
<dbReference type="Proteomes" id="UP001427805">
    <property type="component" value="Unassembled WGS sequence"/>
</dbReference>
<feature type="region of interest" description="Disordered" evidence="1">
    <location>
        <begin position="1"/>
        <end position="27"/>
    </location>
</feature>
<dbReference type="EMBL" id="JBDIZK010000002">
    <property type="protein sequence ID" value="MEN3746347.1"/>
    <property type="molecule type" value="Genomic_DNA"/>
</dbReference>
<dbReference type="InterPro" id="IPR002035">
    <property type="entry name" value="VWF_A"/>
</dbReference>
<feature type="compositionally biased region" description="Basic and acidic residues" evidence="1">
    <location>
        <begin position="10"/>
        <end position="21"/>
    </location>
</feature>
<reference evidence="3 4" key="1">
    <citation type="submission" date="2024-05" db="EMBL/GenBank/DDBJ databases">
        <title>Sphingomonas sp. HF-S3 16S ribosomal RNA gene Genome sequencing and assembly.</title>
        <authorList>
            <person name="Lee H."/>
        </authorList>
    </citation>
    <scope>NUCLEOTIDE SEQUENCE [LARGE SCALE GENOMIC DNA]</scope>
    <source>
        <strain evidence="3 4">HF-S3</strain>
    </source>
</reference>
<dbReference type="SMART" id="SM00327">
    <property type="entry name" value="VWA"/>
    <property type="match status" value="1"/>
</dbReference>
<feature type="domain" description="VWFA" evidence="2">
    <location>
        <begin position="126"/>
        <end position="316"/>
    </location>
</feature>
<evidence type="ECO:0000313" key="4">
    <source>
        <dbReference type="Proteomes" id="UP001427805"/>
    </source>
</evidence>
<feature type="compositionally biased region" description="Low complexity" evidence="1">
    <location>
        <begin position="396"/>
        <end position="406"/>
    </location>
</feature>
<dbReference type="PROSITE" id="PS50234">
    <property type="entry name" value="VWFA"/>
    <property type="match status" value="1"/>
</dbReference>
<gene>
    <name evidence="3" type="ORF">TPR58_04145</name>
</gene>